<dbReference type="GO" id="GO:0016342">
    <property type="term" value="C:catenin complex"/>
    <property type="evidence" value="ECO:0007669"/>
    <property type="project" value="TreeGrafter"/>
</dbReference>
<dbReference type="GO" id="GO:0007399">
    <property type="term" value="P:nervous system development"/>
    <property type="evidence" value="ECO:0007669"/>
    <property type="project" value="TreeGrafter"/>
</dbReference>
<dbReference type="InterPro" id="IPR000225">
    <property type="entry name" value="Armadillo"/>
</dbReference>
<dbReference type="Gene3D" id="1.25.10.10">
    <property type="entry name" value="Leucine-rich Repeat Variant"/>
    <property type="match status" value="1"/>
</dbReference>
<dbReference type="GO" id="GO:0008017">
    <property type="term" value="F:microtubule binding"/>
    <property type="evidence" value="ECO:0007669"/>
    <property type="project" value="TreeGrafter"/>
</dbReference>
<dbReference type="InterPro" id="IPR011989">
    <property type="entry name" value="ARM-like"/>
</dbReference>
<comment type="caution">
    <text evidence="5">The sequence shown here is derived from an EMBL/GenBank/DDBJ whole genome shotgun (WGS) entry which is preliminary data.</text>
</comment>
<dbReference type="GO" id="GO:0030877">
    <property type="term" value="C:beta-catenin destruction complex"/>
    <property type="evidence" value="ECO:0007669"/>
    <property type="project" value="TreeGrafter"/>
</dbReference>
<dbReference type="PANTHER" id="PTHR12607:SF12">
    <property type="entry name" value="APC-LIKE, ISOFORM A-RELATED"/>
    <property type="match status" value="1"/>
</dbReference>
<dbReference type="SUPFAM" id="SSF48371">
    <property type="entry name" value="ARM repeat"/>
    <property type="match status" value="1"/>
</dbReference>
<sequence length="816" mass="92471">MGREIYQNTHSGKALDKKCVSSDSSDFEDFSSVFSYRSGCILGENEEHFGLAPSDLTSFQNLSIKNEKSYNIDFDKTIVAKSKFDSHQDRLIFFILSILGYQDMNQLSKILLTLSSSQNQCLLLREAGCIPKLVDMIYNEEDNVELSRRSSRTLHNIINFRKDNNYEIRVLQLIDQITCYCEYLQHLKRKEKFKSSKLNKKALNSDVNKSLYLLETADTSLEETLEDDPSSVVHTLMKLSYQANYCEAISLLGGLQSVANFMYLFQPNKDEQNLLVRRNACAILANVTHMNPHHKSNFCSRAEWLLGLRKQIEYNKNESLMQMACLLINNLALKSDITAKKNILKSGIIESITGTIYKCTDTKCISVALSSLQNLSAHGTSSKKRICSDSNLIPFLVDCIRKQKQSILATYVLRNVSSTIAKNETYSCILRKSQCLEIVINDLKYFVTHQPKINKFNRHSLNKYFQLIRNLCGILWNISGRIDSNKSLLVDLSAITVLKQIIKCTDDEAICISSSQAIKNLNTFVKDNQIQPNSPQKIYETNPINTKSKERLRLPSSQDKPLDYSLRNIYKPMKTGESQSTQFIYELTNNENFNETPLIYSRQSTPESLSNLEVNSKAPSSVFSTHMAESSIAYSDLPDSPSDCRIKYKDNNNRYGDVTLTSKGALGETDVMRTYAVEDSPSARSPVMYLSKNSVCHTFKKPEDKDKTVNYAVEGTPTCRSRANSPKYNFSRVPYLESIEDSHIVYNVEGTPLTYSRTSPLSLISEINNSEHVSNASGSHSQPMNQQRPQNPTILKFTSTPLVRNKVKRDLQNSSA</sequence>
<dbReference type="PROSITE" id="PS50176">
    <property type="entry name" value="ARM_REPEAT"/>
    <property type="match status" value="1"/>
</dbReference>
<dbReference type="GO" id="GO:0001708">
    <property type="term" value="P:cell fate specification"/>
    <property type="evidence" value="ECO:0007669"/>
    <property type="project" value="TreeGrafter"/>
</dbReference>
<gene>
    <name evidence="5" type="ORF">A3Q56_00156</name>
</gene>
<feature type="repeat" description="ARM" evidence="3">
    <location>
        <begin position="128"/>
        <end position="157"/>
    </location>
</feature>
<reference evidence="5 6" key="1">
    <citation type="submission" date="2016-04" db="EMBL/GenBank/DDBJ databases">
        <title>The genome of Intoshia linei affirms orthonectids as highly simplified spiralians.</title>
        <authorList>
            <person name="Mikhailov K.V."/>
            <person name="Slusarev G.S."/>
            <person name="Nikitin M.A."/>
            <person name="Logacheva M.D."/>
            <person name="Penin A."/>
            <person name="Aleoshin V."/>
            <person name="Panchin Y.V."/>
        </authorList>
    </citation>
    <scope>NUCLEOTIDE SEQUENCE [LARGE SCALE GENOMIC DNA]</scope>
    <source>
        <strain evidence="5">Intl2013</strain>
        <tissue evidence="5">Whole animal</tissue>
    </source>
</reference>
<dbReference type="SMART" id="SM00185">
    <property type="entry name" value="ARM"/>
    <property type="match status" value="4"/>
</dbReference>
<dbReference type="PANTHER" id="PTHR12607">
    <property type="entry name" value="ADENOMATOUS POLYPOSIS COLI PROTEIN FAMILY"/>
    <property type="match status" value="1"/>
</dbReference>
<feature type="region of interest" description="Disordered" evidence="4">
    <location>
        <begin position="772"/>
        <end position="794"/>
    </location>
</feature>
<evidence type="ECO:0000313" key="5">
    <source>
        <dbReference type="EMBL" id="OAF72065.1"/>
    </source>
</evidence>
<dbReference type="GO" id="GO:0090090">
    <property type="term" value="P:negative regulation of canonical Wnt signaling pathway"/>
    <property type="evidence" value="ECO:0007669"/>
    <property type="project" value="TreeGrafter"/>
</dbReference>
<evidence type="ECO:0000256" key="4">
    <source>
        <dbReference type="SAM" id="MobiDB-lite"/>
    </source>
</evidence>
<dbReference type="InterPro" id="IPR026818">
    <property type="entry name" value="Apc_fam"/>
</dbReference>
<dbReference type="AlphaFoldDB" id="A0A177BCX3"/>
<dbReference type="Proteomes" id="UP000078046">
    <property type="component" value="Unassembled WGS sequence"/>
</dbReference>
<dbReference type="EMBL" id="LWCA01000006">
    <property type="protein sequence ID" value="OAF72065.1"/>
    <property type="molecule type" value="Genomic_DNA"/>
</dbReference>
<evidence type="ECO:0000256" key="1">
    <source>
        <dbReference type="ARBA" id="ARBA00009051"/>
    </source>
</evidence>
<name>A0A177BCX3_9BILA</name>
<comment type="similarity">
    <text evidence="1">Belongs to the adenomatous polyposis coli (APC) family.</text>
</comment>
<dbReference type="GO" id="GO:0007026">
    <property type="term" value="P:negative regulation of microtubule depolymerization"/>
    <property type="evidence" value="ECO:0007669"/>
    <property type="project" value="TreeGrafter"/>
</dbReference>
<proteinExistence type="inferred from homology"/>
<dbReference type="GO" id="GO:0045295">
    <property type="term" value="F:gamma-catenin binding"/>
    <property type="evidence" value="ECO:0007669"/>
    <property type="project" value="TreeGrafter"/>
</dbReference>
<evidence type="ECO:0000313" key="6">
    <source>
        <dbReference type="Proteomes" id="UP000078046"/>
    </source>
</evidence>
<organism evidence="5 6">
    <name type="scientific">Intoshia linei</name>
    <dbReference type="NCBI Taxonomy" id="1819745"/>
    <lineage>
        <taxon>Eukaryota</taxon>
        <taxon>Metazoa</taxon>
        <taxon>Spiralia</taxon>
        <taxon>Lophotrochozoa</taxon>
        <taxon>Mesozoa</taxon>
        <taxon>Orthonectida</taxon>
        <taxon>Rhopaluridae</taxon>
        <taxon>Intoshia</taxon>
    </lineage>
</organism>
<dbReference type="GO" id="GO:0016477">
    <property type="term" value="P:cell migration"/>
    <property type="evidence" value="ECO:0007669"/>
    <property type="project" value="TreeGrafter"/>
</dbReference>
<dbReference type="GO" id="GO:0005881">
    <property type="term" value="C:cytoplasmic microtubule"/>
    <property type="evidence" value="ECO:0007669"/>
    <property type="project" value="TreeGrafter"/>
</dbReference>
<evidence type="ECO:0008006" key="7">
    <source>
        <dbReference type="Google" id="ProtNLM"/>
    </source>
</evidence>
<dbReference type="OrthoDB" id="5918429at2759"/>
<keyword evidence="6" id="KW-1185">Reference proteome</keyword>
<dbReference type="GO" id="GO:0008013">
    <property type="term" value="F:beta-catenin binding"/>
    <property type="evidence" value="ECO:0007669"/>
    <property type="project" value="InterPro"/>
</dbReference>
<protein>
    <recommendedName>
        <fullName evidence="7">Adenomatous polyposis coli protein</fullName>
    </recommendedName>
</protein>
<dbReference type="GO" id="GO:0016055">
    <property type="term" value="P:Wnt signaling pathway"/>
    <property type="evidence" value="ECO:0007669"/>
    <property type="project" value="UniProtKB-KW"/>
</dbReference>
<evidence type="ECO:0000256" key="2">
    <source>
        <dbReference type="ARBA" id="ARBA00022687"/>
    </source>
</evidence>
<keyword evidence="2" id="KW-0879">Wnt signaling pathway</keyword>
<accession>A0A177BCX3</accession>
<dbReference type="InterPro" id="IPR016024">
    <property type="entry name" value="ARM-type_fold"/>
</dbReference>
<evidence type="ECO:0000256" key="3">
    <source>
        <dbReference type="PROSITE-ProRule" id="PRU00259"/>
    </source>
</evidence>
<dbReference type="GO" id="GO:0007389">
    <property type="term" value="P:pattern specification process"/>
    <property type="evidence" value="ECO:0007669"/>
    <property type="project" value="TreeGrafter"/>
</dbReference>